<evidence type="ECO:0000256" key="6">
    <source>
        <dbReference type="SAM" id="Phobius"/>
    </source>
</evidence>
<dbReference type="InterPro" id="IPR016174">
    <property type="entry name" value="Di-haem_cyt_TM"/>
</dbReference>
<dbReference type="Proteomes" id="UP000664034">
    <property type="component" value="Unassembled WGS sequence"/>
</dbReference>
<dbReference type="SUPFAM" id="SSF81342">
    <property type="entry name" value="Transmembrane di-heme cytochromes"/>
    <property type="match status" value="1"/>
</dbReference>
<gene>
    <name evidence="8" type="ORF">J2I47_09990</name>
</gene>
<comment type="caution">
    <text evidence="8">The sequence shown here is derived from an EMBL/GenBank/DDBJ whole genome shotgun (WGS) entry which is preliminary data.</text>
</comment>
<dbReference type="EMBL" id="JAFMYV010000004">
    <property type="protein sequence ID" value="MBO0936874.1"/>
    <property type="molecule type" value="Genomic_DNA"/>
</dbReference>
<dbReference type="Gene3D" id="1.20.950.20">
    <property type="entry name" value="Transmembrane di-heme cytochromes, Chain C"/>
    <property type="match status" value="1"/>
</dbReference>
<feature type="transmembrane region" description="Helical" evidence="6">
    <location>
        <begin position="178"/>
        <end position="199"/>
    </location>
</feature>
<proteinExistence type="predicted"/>
<dbReference type="GO" id="GO:0009055">
    <property type="term" value="F:electron transfer activity"/>
    <property type="evidence" value="ECO:0007669"/>
    <property type="project" value="InterPro"/>
</dbReference>
<dbReference type="RefSeq" id="WP_207364432.1">
    <property type="nucleotide sequence ID" value="NZ_JAFMYV010000004.1"/>
</dbReference>
<organism evidence="8 9">
    <name type="scientific">Fibrella rubiginis</name>
    <dbReference type="NCBI Taxonomy" id="2817060"/>
    <lineage>
        <taxon>Bacteria</taxon>
        <taxon>Pseudomonadati</taxon>
        <taxon>Bacteroidota</taxon>
        <taxon>Cytophagia</taxon>
        <taxon>Cytophagales</taxon>
        <taxon>Spirosomataceae</taxon>
        <taxon>Fibrella</taxon>
    </lineage>
</organism>
<evidence type="ECO:0000256" key="3">
    <source>
        <dbReference type="ARBA" id="ARBA00022692"/>
    </source>
</evidence>
<sequence length="220" mass="25573">MKRIVENKHPLAIRWFHWVNFPVLALMIWSGLLIYWAYHPYKIQVAGYTLVTFFPSGFFKALNVPFRLAEGMSWHFALMWLFTLNGILYVVYTFISGEWRYLLPKRNSVREAWQVVLHDLGIRKEPLPVEKYNAAQRIAYTSIIVMGLGSLLTGLAIYKPTQFWWLTTLMGGYETARLIHFALTIGYVLFFVIHVAQVVKAGWTNFRSMIAGFDVVDEQA</sequence>
<evidence type="ECO:0000256" key="4">
    <source>
        <dbReference type="ARBA" id="ARBA00022989"/>
    </source>
</evidence>
<protein>
    <submittedName>
        <fullName evidence="8">Cytochrome b/b6 domain-containing protein</fullName>
    </submittedName>
</protein>
<comment type="subcellular location">
    <subcellularLocation>
        <location evidence="1">Cell membrane</location>
        <topology evidence="1">Multi-pass membrane protein</topology>
    </subcellularLocation>
</comment>
<dbReference type="InterPro" id="IPR011577">
    <property type="entry name" value="Cyt_b561_bac/Ni-Hgenase"/>
</dbReference>
<dbReference type="PANTHER" id="PTHR30485">
    <property type="entry name" value="NI/FE-HYDROGENASE 1 B-TYPE CYTOCHROME SUBUNIT"/>
    <property type="match status" value="1"/>
</dbReference>
<feature type="domain" description="Cytochrome b561 bacterial/Ni-hydrogenase" evidence="7">
    <location>
        <begin position="9"/>
        <end position="212"/>
    </location>
</feature>
<keyword evidence="4 6" id="KW-1133">Transmembrane helix</keyword>
<keyword evidence="3 6" id="KW-0812">Transmembrane</keyword>
<dbReference type="GO" id="GO:0022904">
    <property type="term" value="P:respiratory electron transport chain"/>
    <property type="evidence" value="ECO:0007669"/>
    <property type="project" value="InterPro"/>
</dbReference>
<dbReference type="AlphaFoldDB" id="A0A939GDB8"/>
<evidence type="ECO:0000256" key="1">
    <source>
        <dbReference type="ARBA" id="ARBA00004651"/>
    </source>
</evidence>
<keyword evidence="5 6" id="KW-0472">Membrane</keyword>
<reference evidence="8" key="1">
    <citation type="submission" date="2021-03" db="EMBL/GenBank/DDBJ databases">
        <title>Fibrella sp. HMF5335 genome sequencing and assembly.</title>
        <authorList>
            <person name="Kang H."/>
            <person name="Kim H."/>
            <person name="Bae S."/>
            <person name="Joh K."/>
        </authorList>
    </citation>
    <scope>NUCLEOTIDE SEQUENCE</scope>
    <source>
        <strain evidence="8">HMF5335</strain>
    </source>
</reference>
<keyword evidence="2" id="KW-1003">Cell membrane</keyword>
<feature type="transmembrane region" description="Helical" evidence="6">
    <location>
        <begin position="45"/>
        <end position="62"/>
    </location>
</feature>
<evidence type="ECO:0000313" key="8">
    <source>
        <dbReference type="EMBL" id="MBO0936874.1"/>
    </source>
</evidence>
<evidence type="ECO:0000256" key="5">
    <source>
        <dbReference type="ARBA" id="ARBA00023136"/>
    </source>
</evidence>
<evidence type="ECO:0000256" key="2">
    <source>
        <dbReference type="ARBA" id="ARBA00022475"/>
    </source>
</evidence>
<evidence type="ECO:0000259" key="7">
    <source>
        <dbReference type="Pfam" id="PF01292"/>
    </source>
</evidence>
<evidence type="ECO:0000313" key="9">
    <source>
        <dbReference type="Proteomes" id="UP000664034"/>
    </source>
</evidence>
<dbReference type="Pfam" id="PF01292">
    <property type="entry name" value="Ni_hydr_CYTB"/>
    <property type="match status" value="1"/>
</dbReference>
<dbReference type="PANTHER" id="PTHR30485:SF1">
    <property type="entry name" value="CYTOCHROME YDHU-RELATED"/>
    <property type="match status" value="1"/>
</dbReference>
<accession>A0A939GDB8</accession>
<feature type="transmembrane region" description="Helical" evidence="6">
    <location>
        <begin position="15"/>
        <end position="38"/>
    </location>
</feature>
<dbReference type="GO" id="GO:0005886">
    <property type="term" value="C:plasma membrane"/>
    <property type="evidence" value="ECO:0007669"/>
    <property type="project" value="UniProtKB-SubCell"/>
</dbReference>
<feature type="transmembrane region" description="Helical" evidence="6">
    <location>
        <begin position="138"/>
        <end position="158"/>
    </location>
</feature>
<dbReference type="InterPro" id="IPR051542">
    <property type="entry name" value="Hydrogenase_cytochrome"/>
</dbReference>
<feature type="transmembrane region" description="Helical" evidence="6">
    <location>
        <begin position="74"/>
        <end position="95"/>
    </location>
</feature>
<keyword evidence="9" id="KW-1185">Reference proteome</keyword>
<dbReference type="GO" id="GO:0020037">
    <property type="term" value="F:heme binding"/>
    <property type="evidence" value="ECO:0007669"/>
    <property type="project" value="TreeGrafter"/>
</dbReference>
<name>A0A939GDB8_9BACT</name>